<comment type="caution">
    <text evidence="4">The sequence shown here is derived from an EMBL/GenBank/DDBJ whole genome shotgun (WGS) entry which is preliminary data.</text>
</comment>
<dbReference type="GO" id="GO:0016746">
    <property type="term" value="F:acyltransferase activity"/>
    <property type="evidence" value="ECO:0007669"/>
    <property type="project" value="UniProtKB-KW"/>
</dbReference>
<dbReference type="Proteomes" id="UP001177160">
    <property type="component" value="Unassembled WGS sequence"/>
</dbReference>
<feature type="domain" description="Phospholipid/glycerol acyltransferase" evidence="3">
    <location>
        <begin position="41"/>
        <end position="151"/>
    </location>
</feature>
<evidence type="ECO:0000259" key="3">
    <source>
        <dbReference type="SMART" id="SM00563"/>
    </source>
</evidence>
<dbReference type="RefSeq" id="WP_263607847.1">
    <property type="nucleotide sequence ID" value="NZ_JAOVQM010000002.1"/>
</dbReference>
<dbReference type="SUPFAM" id="SSF69593">
    <property type="entry name" value="Glycerol-3-phosphate (1)-acyltransferase"/>
    <property type="match status" value="1"/>
</dbReference>
<dbReference type="Pfam" id="PF01553">
    <property type="entry name" value="Acyltransferase"/>
    <property type="match status" value="1"/>
</dbReference>
<proteinExistence type="predicted"/>
<name>A0ABT2Y4P2_9MOLU</name>
<organism evidence="4 5">
    <name type="scientific">Paracholeplasma manati</name>
    <dbReference type="NCBI Taxonomy" id="591373"/>
    <lineage>
        <taxon>Bacteria</taxon>
        <taxon>Bacillati</taxon>
        <taxon>Mycoplasmatota</taxon>
        <taxon>Mollicutes</taxon>
        <taxon>Acholeplasmatales</taxon>
        <taxon>Acholeplasmataceae</taxon>
        <taxon>Paracholeplasma</taxon>
    </lineage>
</organism>
<keyword evidence="1" id="KW-0808">Transferase</keyword>
<reference evidence="4" key="1">
    <citation type="submission" date="2022-09" db="EMBL/GenBank/DDBJ databases">
        <title>Novel Mycoplasma species identified in domestic and wild animals.</title>
        <authorList>
            <person name="Volokhov D.V."/>
            <person name="Furtak V.A."/>
            <person name="Zagorodnyaya T.A."/>
        </authorList>
    </citation>
    <scope>NUCLEOTIDE SEQUENCE</scope>
    <source>
        <strain evidence="4">Oakley</strain>
    </source>
</reference>
<evidence type="ECO:0000313" key="5">
    <source>
        <dbReference type="Proteomes" id="UP001177160"/>
    </source>
</evidence>
<dbReference type="SMART" id="SM00563">
    <property type="entry name" value="PlsC"/>
    <property type="match status" value="1"/>
</dbReference>
<dbReference type="PANTHER" id="PTHR10434">
    <property type="entry name" value="1-ACYL-SN-GLYCEROL-3-PHOSPHATE ACYLTRANSFERASE"/>
    <property type="match status" value="1"/>
</dbReference>
<sequence length="396" mass="46906">MKKRFRHVLLYTLLRPVFRIIVWFRYRFIGRKYKGSAKGPYLILGNHTVNWDPILLAMSFREPIYFVASDMLFSIPVISKVLSYLVQPIPKAKYKADTETVKNMIKVARSGGSIGIFPEGNRTFSGRIMYMPYSISKLIKLLKLPVLFYRLEGGYLTSPRWAVHNRRGKMRGYVKTTWTYDEYKDLTNDEIYQFVVEQLSVNDLDMQAANPRRFRGKHYAEYIERAFFVSPVTDKIGTIYSDKDDIFEKGSDLHYRMNHYGLIENIGPTKHYPNTILWYDHQVKVVETLIDQRVETPLFEEDAKAYELLKRKQIPLSDTHMVLYTDRFTFTINGEVQTWLYQDIMPAVQYSHTLIVYHKELVKTYFFVGDERFNALKYVMFAKTYQRRVLNYDSEL</sequence>
<gene>
    <name evidence="4" type="ORF">N7548_02565</name>
</gene>
<keyword evidence="2 4" id="KW-0012">Acyltransferase</keyword>
<accession>A0ABT2Y4P2</accession>
<evidence type="ECO:0000313" key="4">
    <source>
        <dbReference type="EMBL" id="MCV2231701.1"/>
    </source>
</evidence>
<dbReference type="InterPro" id="IPR002123">
    <property type="entry name" value="Plipid/glycerol_acylTrfase"/>
</dbReference>
<dbReference type="CDD" id="cd07989">
    <property type="entry name" value="LPLAT_AGPAT-like"/>
    <property type="match status" value="1"/>
</dbReference>
<evidence type="ECO:0000256" key="2">
    <source>
        <dbReference type="ARBA" id="ARBA00023315"/>
    </source>
</evidence>
<evidence type="ECO:0000256" key="1">
    <source>
        <dbReference type="ARBA" id="ARBA00022679"/>
    </source>
</evidence>
<keyword evidence="5" id="KW-1185">Reference proteome</keyword>
<dbReference type="PANTHER" id="PTHR10434:SF40">
    <property type="entry name" value="1-ACYL-SN-GLYCEROL-3-PHOSPHATE ACYLTRANSFERASE"/>
    <property type="match status" value="1"/>
</dbReference>
<dbReference type="EMBL" id="JAOVQM010000002">
    <property type="protein sequence ID" value="MCV2231701.1"/>
    <property type="molecule type" value="Genomic_DNA"/>
</dbReference>
<protein>
    <submittedName>
        <fullName evidence="4">1-acyl-sn-glycerol-3-phosphate acyltransferase</fullName>
    </submittedName>
</protein>